<evidence type="ECO:0000313" key="6">
    <source>
        <dbReference type="Proteomes" id="UP000255326"/>
    </source>
</evidence>
<dbReference type="InterPro" id="IPR014078">
    <property type="entry name" value="Nudix_YtkD"/>
</dbReference>
<dbReference type="Pfam" id="PF00293">
    <property type="entry name" value="NUDIX"/>
    <property type="match status" value="1"/>
</dbReference>
<evidence type="ECO:0000256" key="3">
    <source>
        <dbReference type="RuleBase" id="RU003476"/>
    </source>
</evidence>
<gene>
    <name evidence="5" type="ORF">DFR59_103435</name>
</gene>
<comment type="caution">
    <text evidence="5">The sequence shown here is derived from an EMBL/GenBank/DDBJ whole genome shotgun (WGS) entry which is preliminary data.</text>
</comment>
<dbReference type="SUPFAM" id="SSF55811">
    <property type="entry name" value="Nudix"/>
    <property type="match status" value="1"/>
</dbReference>
<dbReference type="Gene3D" id="3.90.79.10">
    <property type="entry name" value="Nucleoside Triphosphate Pyrophosphohydrolase"/>
    <property type="match status" value="1"/>
</dbReference>
<sequence>MEKFLDQNGNTVSLCFERDCFNESASHVFVISRFNGEWLLTNHPKRGLEFPGGKQEAGETIEDAAIREVYEETGGIIGFLTYVGEYKVEITESDKQFVKAIFFAEIETIHEKDDYMETRGPVLISGNILDHSQKESYSFNMKDRVLPLSLEMLKNRGILLD</sequence>
<organism evidence="5 6">
    <name type="scientific">Falsibacillus pallidus</name>
    <dbReference type="NCBI Taxonomy" id="493781"/>
    <lineage>
        <taxon>Bacteria</taxon>
        <taxon>Bacillati</taxon>
        <taxon>Bacillota</taxon>
        <taxon>Bacilli</taxon>
        <taxon>Bacillales</taxon>
        <taxon>Bacillaceae</taxon>
        <taxon>Falsibacillus</taxon>
    </lineage>
</organism>
<dbReference type="AlphaFoldDB" id="A0A370GL07"/>
<evidence type="ECO:0000259" key="4">
    <source>
        <dbReference type="PROSITE" id="PS51462"/>
    </source>
</evidence>
<dbReference type="PROSITE" id="PS00893">
    <property type="entry name" value="NUDIX_BOX"/>
    <property type="match status" value="1"/>
</dbReference>
<keyword evidence="6" id="KW-1185">Reference proteome</keyword>
<dbReference type="PANTHER" id="PTHR43736">
    <property type="entry name" value="ADP-RIBOSE PYROPHOSPHATASE"/>
    <property type="match status" value="1"/>
</dbReference>
<dbReference type="OrthoDB" id="9131041at2"/>
<dbReference type="Proteomes" id="UP000255326">
    <property type="component" value="Unassembled WGS sequence"/>
</dbReference>
<dbReference type="CDD" id="cd04665">
    <property type="entry name" value="NUDIX_RppH"/>
    <property type="match status" value="1"/>
</dbReference>
<feature type="domain" description="Nudix hydrolase" evidence="4">
    <location>
        <begin position="7"/>
        <end position="143"/>
    </location>
</feature>
<protein>
    <submittedName>
        <fullName evidence="5">8-oxo-dGTPase</fullName>
    </submittedName>
</protein>
<dbReference type="InterPro" id="IPR000086">
    <property type="entry name" value="NUDIX_hydrolase_dom"/>
</dbReference>
<dbReference type="InterPro" id="IPR020084">
    <property type="entry name" value="NUDIX_hydrolase_CS"/>
</dbReference>
<evidence type="ECO:0000256" key="1">
    <source>
        <dbReference type="ARBA" id="ARBA00005582"/>
    </source>
</evidence>
<evidence type="ECO:0000256" key="2">
    <source>
        <dbReference type="ARBA" id="ARBA00022801"/>
    </source>
</evidence>
<dbReference type="RefSeq" id="WP_114745226.1">
    <property type="nucleotide sequence ID" value="NZ_QQAY01000003.1"/>
</dbReference>
<proteinExistence type="inferred from homology"/>
<dbReference type="InterPro" id="IPR020476">
    <property type="entry name" value="Nudix_hydrolase"/>
</dbReference>
<dbReference type="PROSITE" id="PS51462">
    <property type="entry name" value="NUDIX"/>
    <property type="match status" value="1"/>
</dbReference>
<dbReference type="EMBL" id="QQAY01000003">
    <property type="protein sequence ID" value="RDI44361.1"/>
    <property type="molecule type" value="Genomic_DNA"/>
</dbReference>
<keyword evidence="2 3" id="KW-0378">Hydrolase</keyword>
<dbReference type="InterPro" id="IPR015797">
    <property type="entry name" value="NUDIX_hydrolase-like_dom_sf"/>
</dbReference>
<reference evidence="5 6" key="1">
    <citation type="submission" date="2018-07" db="EMBL/GenBank/DDBJ databases">
        <title>Genomic Encyclopedia of Type Strains, Phase IV (KMG-IV): sequencing the most valuable type-strain genomes for metagenomic binning, comparative biology and taxonomic classification.</title>
        <authorList>
            <person name="Goeker M."/>
        </authorList>
    </citation>
    <scope>NUCLEOTIDE SEQUENCE [LARGE SCALE GENOMIC DNA]</scope>
    <source>
        <strain evidence="5 6">DSM 25281</strain>
    </source>
</reference>
<accession>A0A370GL07</accession>
<evidence type="ECO:0000313" key="5">
    <source>
        <dbReference type="EMBL" id="RDI44361.1"/>
    </source>
</evidence>
<dbReference type="NCBIfam" id="TIGR02705">
    <property type="entry name" value="nudix_YtkD"/>
    <property type="match status" value="1"/>
</dbReference>
<dbReference type="GO" id="GO:0016787">
    <property type="term" value="F:hydrolase activity"/>
    <property type="evidence" value="ECO:0007669"/>
    <property type="project" value="UniProtKB-KW"/>
</dbReference>
<name>A0A370GL07_9BACI</name>
<comment type="similarity">
    <text evidence="1 3">Belongs to the Nudix hydrolase family.</text>
</comment>
<dbReference type="PRINTS" id="PR00502">
    <property type="entry name" value="NUDIXFAMILY"/>
</dbReference>
<dbReference type="PANTHER" id="PTHR43736:SF1">
    <property type="entry name" value="DIHYDRONEOPTERIN TRIPHOSPHATE DIPHOSPHATASE"/>
    <property type="match status" value="1"/>
</dbReference>